<dbReference type="RefSeq" id="WP_137698253.1">
    <property type="nucleotide sequence ID" value="NZ_CP061336.1"/>
</dbReference>
<evidence type="ECO:0000313" key="2">
    <source>
        <dbReference type="Proteomes" id="UP000306409"/>
    </source>
</evidence>
<keyword evidence="2" id="KW-1185">Reference proteome</keyword>
<dbReference type="Proteomes" id="UP000306409">
    <property type="component" value="Chromosome"/>
</dbReference>
<proteinExistence type="predicted"/>
<dbReference type="InterPro" id="IPR036736">
    <property type="entry name" value="ACP-like_sf"/>
</dbReference>
<dbReference type="EMBL" id="CP061336">
    <property type="protein sequence ID" value="QNU67996.1"/>
    <property type="molecule type" value="Genomic_DNA"/>
</dbReference>
<evidence type="ECO:0000313" key="1">
    <source>
        <dbReference type="EMBL" id="QNU67996.1"/>
    </source>
</evidence>
<dbReference type="AlphaFoldDB" id="A0A4U7JEB6"/>
<dbReference type="Gene3D" id="1.10.1200.10">
    <property type="entry name" value="ACP-like"/>
    <property type="match status" value="1"/>
</dbReference>
<evidence type="ECO:0008006" key="3">
    <source>
        <dbReference type="Google" id="ProtNLM"/>
    </source>
</evidence>
<dbReference type="KEGG" id="rher:EHE19_006010"/>
<name>A0A4U7JEB6_9FIRM</name>
<organism evidence="1 2">
    <name type="scientific">Ruminiclostridium herbifermentans</name>
    <dbReference type="NCBI Taxonomy" id="2488810"/>
    <lineage>
        <taxon>Bacteria</taxon>
        <taxon>Bacillati</taxon>
        <taxon>Bacillota</taxon>
        <taxon>Clostridia</taxon>
        <taxon>Eubacteriales</taxon>
        <taxon>Oscillospiraceae</taxon>
        <taxon>Ruminiclostridium</taxon>
    </lineage>
</organism>
<sequence>MDRKKIEDSLNKIFKEKFLIDMKKVPDRQKECSLLDKEFGLMPRDLIVLFFELQKVFNVEFQEEDITNTRFDYYYNIIDIIYKKQACAC</sequence>
<gene>
    <name evidence="1" type="ORF">EHE19_006010</name>
</gene>
<reference evidence="1 2" key="1">
    <citation type="submission" date="2020-09" db="EMBL/GenBank/DDBJ databases">
        <title>Characterization and genome sequencing of Ruminiclostridium sp. nov. MA18.</title>
        <authorList>
            <person name="Rettenmaier R."/>
            <person name="Kowollik M.-L."/>
            <person name="Liebl W."/>
            <person name="Zverlov V."/>
        </authorList>
    </citation>
    <scope>NUCLEOTIDE SEQUENCE [LARGE SCALE GENOMIC DNA]</scope>
    <source>
        <strain evidence="1 2">MA18</strain>
    </source>
</reference>
<accession>A0A4U7JEB6</accession>
<dbReference type="OrthoDB" id="2066579at2"/>
<protein>
    <recommendedName>
        <fullName evidence="3">Peptide maturation system acyl carrier-related protein</fullName>
    </recommendedName>
</protein>